<dbReference type="AlphaFoldDB" id="A0A919QCU1"/>
<dbReference type="InterPro" id="IPR009351">
    <property type="entry name" value="AlkZ-like"/>
</dbReference>
<name>A0A919QCU1_9ACTN</name>
<dbReference type="Pfam" id="PF06224">
    <property type="entry name" value="AlkZ-like"/>
    <property type="match status" value="1"/>
</dbReference>
<dbReference type="EMBL" id="BOOA01000025">
    <property type="protein sequence ID" value="GIH25078.1"/>
    <property type="molecule type" value="Genomic_DNA"/>
</dbReference>
<evidence type="ECO:0000313" key="1">
    <source>
        <dbReference type="EMBL" id="GIH25078.1"/>
    </source>
</evidence>
<evidence type="ECO:0008006" key="3">
    <source>
        <dbReference type="Google" id="ProtNLM"/>
    </source>
</evidence>
<dbReference type="PANTHER" id="PTHR38479">
    <property type="entry name" value="LMO0824 PROTEIN"/>
    <property type="match status" value="1"/>
</dbReference>
<evidence type="ECO:0000313" key="2">
    <source>
        <dbReference type="Proteomes" id="UP000640052"/>
    </source>
</evidence>
<dbReference type="RefSeq" id="WP_204041812.1">
    <property type="nucleotide sequence ID" value="NZ_BOOA01000025.1"/>
</dbReference>
<reference evidence="1" key="1">
    <citation type="submission" date="2021-01" db="EMBL/GenBank/DDBJ databases">
        <title>Whole genome shotgun sequence of Acrocarpospora phusangensis NBRC 108782.</title>
        <authorList>
            <person name="Komaki H."/>
            <person name="Tamura T."/>
        </authorList>
    </citation>
    <scope>NUCLEOTIDE SEQUENCE</scope>
    <source>
        <strain evidence="1">NBRC 108782</strain>
    </source>
</reference>
<gene>
    <name evidence="1" type="ORF">Aph01nite_33880</name>
</gene>
<accession>A0A919QCU1</accession>
<dbReference type="Proteomes" id="UP000640052">
    <property type="component" value="Unassembled WGS sequence"/>
</dbReference>
<comment type="caution">
    <text evidence="1">The sequence shown here is derived from an EMBL/GenBank/DDBJ whole genome shotgun (WGS) entry which is preliminary data.</text>
</comment>
<organism evidence="1 2">
    <name type="scientific">Acrocarpospora phusangensis</name>
    <dbReference type="NCBI Taxonomy" id="1070424"/>
    <lineage>
        <taxon>Bacteria</taxon>
        <taxon>Bacillati</taxon>
        <taxon>Actinomycetota</taxon>
        <taxon>Actinomycetes</taxon>
        <taxon>Streptosporangiales</taxon>
        <taxon>Streptosporangiaceae</taxon>
        <taxon>Acrocarpospora</taxon>
    </lineage>
</organism>
<proteinExistence type="predicted"/>
<keyword evidence="2" id="KW-1185">Reference proteome</keyword>
<dbReference type="PANTHER" id="PTHR38479:SF2">
    <property type="entry name" value="WINGED HELIX DNA-BINDING DOMAIN-CONTAINING PROTEIN"/>
    <property type="match status" value="1"/>
</dbReference>
<sequence>MNVDRLQVLAYRVAAQQLDRPDLPPASLAVLDLGVQDTPYGSARLAVAARTSADPDDDALTLVWSTRGAPHLHRTADLTALAAALWPVSDADATARIATTQIREGAKLGLTAFRAAAKAMHEVVRGPMTKGEVSTAVSALVPEGVTYWCRSCNAQHISGALFQQVGLAAGVRLAPRGSATTLAPIGNRRGVPGQSVAADSVITAYLRLLGPATPAEAAKFMGTTPTEIKRMWPKDLAEVKVDGRRAWLPADRVDLLLDATRRPRLLRLLPPSDPYLQARDRALLVPDKSRHAEIWRMLGNPGAILMDGEIAGVWRAKTAGRNTLDVTVTAFDPLPRDAVAALEEEASRIAALRGAQNVRVVHAKT</sequence>
<protein>
    <recommendedName>
        <fullName evidence="3">Winged helix DNA-binding domain-containing protein</fullName>
    </recommendedName>
</protein>